<name>A0A347ZNK9_9CHLR</name>
<dbReference type="Proteomes" id="UP000256388">
    <property type="component" value="Unassembled WGS sequence"/>
</dbReference>
<protein>
    <submittedName>
        <fullName evidence="2">Uncharacterized protein</fullName>
    </submittedName>
</protein>
<dbReference type="OrthoDB" id="9779183at2"/>
<reference evidence="2 3" key="1">
    <citation type="submission" date="2018-08" db="EMBL/GenBank/DDBJ databases">
        <title>Genomic Encyclopedia of Type Strains, Phase IV (KMG-IV): sequencing the most valuable type-strain genomes for metagenomic binning, comparative biology and taxonomic classification.</title>
        <authorList>
            <person name="Goeker M."/>
        </authorList>
    </citation>
    <scope>NUCLEOTIDE SEQUENCE [LARGE SCALE GENOMIC DNA]</scope>
    <source>
        <strain evidence="2 3">DSM 23923</strain>
    </source>
</reference>
<keyword evidence="3" id="KW-1185">Reference proteome</keyword>
<evidence type="ECO:0000313" key="2">
    <source>
        <dbReference type="EMBL" id="REG08493.1"/>
    </source>
</evidence>
<evidence type="ECO:0000256" key="1">
    <source>
        <dbReference type="SAM" id="MobiDB-lite"/>
    </source>
</evidence>
<organism evidence="2 3">
    <name type="scientific">Pelolinea submarina</name>
    <dbReference type="NCBI Taxonomy" id="913107"/>
    <lineage>
        <taxon>Bacteria</taxon>
        <taxon>Bacillati</taxon>
        <taxon>Chloroflexota</taxon>
        <taxon>Anaerolineae</taxon>
        <taxon>Anaerolineales</taxon>
        <taxon>Anaerolineaceae</taxon>
        <taxon>Pelolinea</taxon>
    </lineage>
</organism>
<evidence type="ECO:0000313" key="3">
    <source>
        <dbReference type="Proteomes" id="UP000256388"/>
    </source>
</evidence>
<sequence>MNEAMDRRRFLRFSGTCALAVLAGAACTRLDTGETAEAATTCPYALTNDPYPGQCSNYVDSNGSGYCDFSENLSAQSSADNASTTVDQAQATTTQEPTAQPTQAATATTQAEPGAPQSSQLVVLCHRGCSYPGHCRRFRDNDGSGICDLSEGIDPSEL</sequence>
<dbReference type="RefSeq" id="WP_116225146.1">
    <property type="nucleotide sequence ID" value="NZ_AP018437.1"/>
</dbReference>
<gene>
    <name evidence="2" type="ORF">DFR64_1860</name>
</gene>
<dbReference type="InterPro" id="IPR006311">
    <property type="entry name" value="TAT_signal"/>
</dbReference>
<accession>A0A347ZNK9</accession>
<dbReference type="PROSITE" id="PS51318">
    <property type="entry name" value="TAT"/>
    <property type="match status" value="1"/>
</dbReference>
<feature type="compositionally biased region" description="Low complexity" evidence="1">
    <location>
        <begin position="82"/>
        <end position="116"/>
    </location>
</feature>
<dbReference type="EMBL" id="QUMS01000002">
    <property type="protein sequence ID" value="REG08493.1"/>
    <property type="molecule type" value="Genomic_DNA"/>
</dbReference>
<dbReference type="AlphaFoldDB" id="A0A347ZNK9"/>
<comment type="caution">
    <text evidence="2">The sequence shown here is derived from an EMBL/GenBank/DDBJ whole genome shotgun (WGS) entry which is preliminary data.</text>
</comment>
<dbReference type="PROSITE" id="PS51257">
    <property type="entry name" value="PROKAR_LIPOPROTEIN"/>
    <property type="match status" value="1"/>
</dbReference>
<proteinExistence type="predicted"/>
<feature type="region of interest" description="Disordered" evidence="1">
    <location>
        <begin position="78"/>
        <end position="116"/>
    </location>
</feature>